<evidence type="ECO:0000313" key="3">
    <source>
        <dbReference type="EMBL" id="OGF20513.1"/>
    </source>
</evidence>
<dbReference type="SMART" id="SM00257">
    <property type="entry name" value="LysM"/>
    <property type="match status" value="1"/>
</dbReference>
<organism evidence="3 4">
    <name type="scientific">Candidatus Falkowbacteria bacterium RIFOXYA2_FULL_38_12</name>
    <dbReference type="NCBI Taxonomy" id="1797993"/>
    <lineage>
        <taxon>Bacteria</taxon>
        <taxon>Candidatus Falkowiibacteriota</taxon>
    </lineage>
</organism>
<evidence type="ECO:0000259" key="2">
    <source>
        <dbReference type="PROSITE" id="PS51782"/>
    </source>
</evidence>
<accession>A0A1F5S270</accession>
<reference evidence="3 4" key="1">
    <citation type="journal article" date="2016" name="Nat. Commun.">
        <title>Thousands of microbial genomes shed light on interconnected biogeochemical processes in an aquifer system.</title>
        <authorList>
            <person name="Anantharaman K."/>
            <person name="Brown C.T."/>
            <person name="Hug L.A."/>
            <person name="Sharon I."/>
            <person name="Castelle C.J."/>
            <person name="Probst A.J."/>
            <person name="Thomas B.C."/>
            <person name="Singh A."/>
            <person name="Wilkins M.J."/>
            <person name="Karaoz U."/>
            <person name="Brodie E.L."/>
            <person name="Williams K.H."/>
            <person name="Hubbard S.S."/>
            <person name="Banfield J.F."/>
        </authorList>
    </citation>
    <scope>NUCLEOTIDE SEQUENCE [LARGE SCALE GENOMIC DNA]</scope>
</reference>
<feature type="transmembrane region" description="Helical" evidence="1">
    <location>
        <begin position="300"/>
        <end position="322"/>
    </location>
</feature>
<name>A0A1F5S270_9BACT</name>
<proteinExistence type="predicted"/>
<feature type="domain" description="LysM" evidence="2">
    <location>
        <begin position="335"/>
        <end position="379"/>
    </location>
</feature>
<comment type="caution">
    <text evidence="3">The sequence shown here is derived from an EMBL/GenBank/DDBJ whole genome shotgun (WGS) entry which is preliminary data.</text>
</comment>
<dbReference type="InterPro" id="IPR036779">
    <property type="entry name" value="LysM_dom_sf"/>
</dbReference>
<evidence type="ECO:0000256" key="1">
    <source>
        <dbReference type="SAM" id="Phobius"/>
    </source>
</evidence>
<dbReference type="Gene3D" id="3.10.350.10">
    <property type="entry name" value="LysM domain"/>
    <property type="match status" value="1"/>
</dbReference>
<keyword evidence="1" id="KW-1133">Transmembrane helix</keyword>
<gene>
    <name evidence="3" type="ORF">A2257_04095</name>
</gene>
<dbReference type="EMBL" id="MFGA01000023">
    <property type="protein sequence ID" value="OGF20513.1"/>
    <property type="molecule type" value="Genomic_DNA"/>
</dbReference>
<dbReference type="SUPFAM" id="SSF54106">
    <property type="entry name" value="LysM domain"/>
    <property type="match status" value="1"/>
</dbReference>
<keyword evidence="1" id="KW-0812">Transmembrane</keyword>
<dbReference type="InterPro" id="IPR018392">
    <property type="entry name" value="LysM"/>
</dbReference>
<sequence>MKKLRAKNKKSRFFSFVLAILTIVLFAGNVSAIEYGGFGGRPAYPREENSHTESIFIHTLEPGDIQEEGVLTVNNSAEAKTILVYGVDSTPSTGGAFACAQASEAKKDVGAWMNLLKTEVTLAPGTSEIVPFTINVPQNASVGEHNGCIVMQEKKEKAKAGSGASLSFRTGLRVAITIPGTLVRKVEIVGFTVKPDKNGFLLRPFVKNTGNVSIEANARVITKYFFGSTYFIHGGEYPILRGETSDWNFELKKPFWGGLFRSNFVVEYDNNSEAGVGVKSGKFITRLEGPSVWFWSFPKAPALAIEIVVLLVIFFSIFLLWLSRKRKRWIKKNWIVCEVYPGEGIQDLAKKFNVSWKLMVKVNKLQPPYGLKEGEKIKVPPIE</sequence>
<protein>
    <recommendedName>
        <fullName evidence="2">LysM domain-containing protein</fullName>
    </recommendedName>
</protein>
<dbReference type="Proteomes" id="UP000177407">
    <property type="component" value="Unassembled WGS sequence"/>
</dbReference>
<dbReference type="PROSITE" id="PS51782">
    <property type="entry name" value="LYSM"/>
    <property type="match status" value="1"/>
</dbReference>
<dbReference type="AlphaFoldDB" id="A0A1F5S270"/>
<dbReference type="Pfam" id="PF01476">
    <property type="entry name" value="LysM"/>
    <property type="match status" value="1"/>
</dbReference>
<keyword evidence="1" id="KW-0472">Membrane</keyword>
<evidence type="ECO:0000313" key="4">
    <source>
        <dbReference type="Proteomes" id="UP000177407"/>
    </source>
</evidence>